<dbReference type="Proteomes" id="UP000214596">
    <property type="component" value="Unassembled WGS sequence"/>
</dbReference>
<proteinExistence type="predicted"/>
<feature type="non-terminal residue" evidence="1">
    <location>
        <position position="1"/>
    </location>
</feature>
<sequence>VQSKVSGGRLNAGEPVCLSNQQTIWLSVPAVNEHANIAISTGNGTGDLKIEYSNLGWPDGSNLHGWSDNAGNKECITVSSQANYWGYIKVSGSFENAAIVVDFDAEACRE</sequence>
<dbReference type="AlphaFoldDB" id="A0A227J9K1"/>
<reference evidence="1 2" key="1">
    <citation type="journal article" date="2017" name="Appl. Environ. Microbiol.">
        <title>Parallel evolution of two clades of a major Atlantic endemic Vibrio parahaemolyticus pathogen lineage by independent acquisition of related pathogenicity islands.</title>
        <authorList>
            <person name="Xu F."/>
            <person name="Gonzalez-Escalona N."/>
            <person name="Drees K.P."/>
            <person name="Sebra R.P."/>
            <person name="Cooper V.S."/>
            <person name="Jones S.H."/>
            <person name="Whistler C.A."/>
        </authorList>
    </citation>
    <scope>NUCLEOTIDE SEQUENCE [LARGE SCALE GENOMIC DNA]</scope>
    <source>
        <strain evidence="1 2">MAVP-3</strain>
    </source>
</reference>
<gene>
    <name evidence="1" type="ORF">CA163_15880</name>
</gene>
<dbReference type="EMBL" id="NIXT01000967">
    <property type="protein sequence ID" value="OXE31819.1"/>
    <property type="molecule type" value="Genomic_DNA"/>
</dbReference>
<dbReference type="Gene3D" id="2.60.120.380">
    <property type="match status" value="1"/>
</dbReference>
<accession>A0A227J9K1</accession>
<evidence type="ECO:0000313" key="1">
    <source>
        <dbReference type="EMBL" id="OXE31819.1"/>
    </source>
</evidence>
<name>A0A227J9K1_VIBPH</name>
<comment type="caution">
    <text evidence="1">The sequence shown here is derived from an EMBL/GenBank/DDBJ whole genome shotgun (WGS) entry which is preliminary data.</text>
</comment>
<protein>
    <submittedName>
        <fullName evidence="1">Collagenase</fullName>
    </submittedName>
</protein>
<organism evidence="1 2">
    <name type="scientific">Vibrio parahaemolyticus</name>
    <dbReference type="NCBI Taxonomy" id="670"/>
    <lineage>
        <taxon>Bacteria</taxon>
        <taxon>Pseudomonadati</taxon>
        <taxon>Pseudomonadota</taxon>
        <taxon>Gammaproteobacteria</taxon>
        <taxon>Vibrionales</taxon>
        <taxon>Vibrionaceae</taxon>
        <taxon>Vibrio</taxon>
    </lineage>
</organism>
<evidence type="ECO:0000313" key="2">
    <source>
        <dbReference type="Proteomes" id="UP000214596"/>
    </source>
</evidence>